<comment type="subcellular location">
    <subcellularLocation>
        <location evidence="11">Cell junction</location>
        <location evidence="11">Tight junction</location>
    </subcellularLocation>
    <subcellularLocation>
        <location evidence="11">Cell membrane</location>
        <topology evidence="11">Multi-pass membrane protein</topology>
    </subcellularLocation>
</comment>
<dbReference type="AlphaFoldDB" id="A0A3P8WEK8"/>
<proteinExistence type="inferred from homology"/>
<dbReference type="Pfam" id="PF00822">
    <property type="entry name" value="PMP22_Claudin"/>
    <property type="match status" value="1"/>
</dbReference>
<comment type="function">
    <text evidence="1">Plays a major role in tight junction-specific obliteration of the intercellular space, through calcium-independent cell-adhesion activity.</text>
</comment>
<feature type="transmembrane region" description="Helical" evidence="11">
    <location>
        <begin position="156"/>
        <end position="178"/>
    </location>
</feature>
<dbReference type="GO" id="GO:0005923">
    <property type="term" value="C:bicellular tight junction"/>
    <property type="evidence" value="ECO:0007669"/>
    <property type="project" value="UniProtKB-SubCell"/>
</dbReference>
<keyword evidence="5" id="KW-0597">Phosphoprotein</keyword>
<comment type="function">
    <text evidence="11">Claudins function as major constituents of the tight junction complexes that regulate the permeability of epithelia.</text>
</comment>
<dbReference type="PRINTS" id="PR01384">
    <property type="entry name" value="CLAUDIN11"/>
</dbReference>
<dbReference type="PROSITE" id="PS01346">
    <property type="entry name" value="CLAUDIN"/>
    <property type="match status" value="1"/>
</dbReference>
<organism evidence="12 13">
    <name type="scientific">Cynoglossus semilaevis</name>
    <name type="common">Tongue sole</name>
    <dbReference type="NCBI Taxonomy" id="244447"/>
    <lineage>
        <taxon>Eukaryota</taxon>
        <taxon>Metazoa</taxon>
        <taxon>Chordata</taxon>
        <taxon>Craniata</taxon>
        <taxon>Vertebrata</taxon>
        <taxon>Euteleostomi</taxon>
        <taxon>Actinopterygii</taxon>
        <taxon>Neopterygii</taxon>
        <taxon>Teleostei</taxon>
        <taxon>Neoteleostei</taxon>
        <taxon>Acanthomorphata</taxon>
        <taxon>Carangaria</taxon>
        <taxon>Pleuronectiformes</taxon>
        <taxon>Pleuronectoidei</taxon>
        <taxon>Cynoglossidae</taxon>
        <taxon>Cynoglossinae</taxon>
        <taxon>Cynoglossus</taxon>
    </lineage>
</organism>
<dbReference type="OMA" id="MAHICRQ"/>
<evidence type="ECO:0000256" key="3">
    <source>
        <dbReference type="ARBA" id="ARBA00022427"/>
    </source>
</evidence>
<dbReference type="Ensembl" id="ENSCSET00000025479.1">
    <property type="protein sequence ID" value="ENSCSEP00000025144.1"/>
    <property type="gene ID" value="ENSCSEG00000016055.1"/>
</dbReference>
<dbReference type="InterPro" id="IPR017974">
    <property type="entry name" value="Claudin_CS"/>
</dbReference>
<dbReference type="Proteomes" id="UP000265120">
    <property type="component" value="Chromosome 3"/>
</dbReference>
<name>A0A3P8WEK8_CYNSE</name>
<dbReference type="PANTHER" id="PTHR12002">
    <property type="entry name" value="CLAUDIN"/>
    <property type="match status" value="1"/>
</dbReference>
<reference evidence="12" key="2">
    <citation type="submission" date="2025-08" db="UniProtKB">
        <authorList>
            <consortium name="Ensembl"/>
        </authorList>
    </citation>
    <scope>IDENTIFICATION</scope>
</reference>
<protein>
    <recommendedName>
        <fullName evidence="11">Claudin</fullName>
    </recommendedName>
</protein>
<evidence type="ECO:0000256" key="11">
    <source>
        <dbReference type="RuleBase" id="RU060637"/>
    </source>
</evidence>
<dbReference type="InParanoid" id="A0A3P8WEK8"/>
<dbReference type="InterPro" id="IPR006187">
    <property type="entry name" value="Claudin"/>
</dbReference>
<keyword evidence="8 11" id="KW-1133">Transmembrane helix</keyword>
<keyword evidence="3 11" id="KW-0796">Tight junction</keyword>
<keyword evidence="13" id="KW-1185">Reference proteome</keyword>
<keyword evidence="6 11" id="KW-0812">Transmembrane</keyword>
<dbReference type="KEGG" id="csem:103377185"/>
<keyword evidence="4 11" id="KW-1003">Cell membrane</keyword>
<evidence type="ECO:0000256" key="6">
    <source>
        <dbReference type="ARBA" id="ARBA00022692"/>
    </source>
</evidence>
<dbReference type="OrthoDB" id="9411914at2759"/>
<evidence type="ECO:0000256" key="5">
    <source>
        <dbReference type="ARBA" id="ARBA00022553"/>
    </source>
</evidence>
<reference evidence="12" key="3">
    <citation type="submission" date="2025-09" db="UniProtKB">
        <authorList>
            <consortium name="Ensembl"/>
        </authorList>
    </citation>
    <scope>IDENTIFICATION</scope>
</reference>
<comment type="subunit">
    <text evidence="10">Interacts with tetraspanin-3/TSPAN3. Interacts with OCLN.</text>
</comment>
<comment type="similarity">
    <text evidence="2 11">Belongs to the claudin family.</text>
</comment>
<evidence type="ECO:0000256" key="10">
    <source>
        <dbReference type="ARBA" id="ARBA00046524"/>
    </source>
</evidence>
<dbReference type="STRING" id="244447.ENSCSEP00000025144"/>
<dbReference type="GO" id="GO:0005198">
    <property type="term" value="F:structural molecule activity"/>
    <property type="evidence" value="ECO:0007669"/>
    <property type="project" value="InterPro"/>
</dbReference>
<comment type="caution">
    <text evidence="11">Lacks conserved residue(s) required for the propagation of feature annotation.</text>
</comment>
<evidence type="ECO:0000256" key="7">
    <source>
        <dbReference type="ARBA" id="ARBA00022949"/>
    </source>
</evidence>
<evidence type="ECO:0000256" key="1">
    <source>
        <dbReference type="ARBA" id="ARBA00002246"/>
    </source>
</evidence>
<evidence type="ECO:0000256" key="4">
    <source>
        <dbReference type="ARBA" id="ARBA00022475"/>
    </source>
</evidence>
<evidence type="ECO:0000256" key="8">
    <source>
        <dbReference type="ARBA" id="ARBA00022989"/>
    </source>
</evidence>
<dbReference type="GeneTree" id="ENSGT00890000139496"/>
<dbReference type="Gene3D" id="1.20.140.150">
    <property type="match status" value="1"/>
</dbReference>
<keyword evidence="7 11" id="KW-0965">Cell junction</keyword>
<accession>A0A3P8WEK8</accession>
<dbReference type="GeneID" id="103377185"/>
<dbReference type="GO" id="GO:0005886">
    <property type="term" value="C:plasma membrane"/>
    <property type="evidence" value="ECO:0007669"/>
    <property type="project" value="UniProtKB-SubCell"/>
</dbReference>
<evidence type="ECO:0000256" key="2">
    <source>
        <dbReference type="ARBA" id="ARBA00008295"/>
    </source>
</evidence>
<evidence type="ECO:0000313" key="12">
    <source>
        <dbReference type="Ensembl" id="ENSCSEP00000025144.1"/>
    </source>
</evidence>
<dbReference type="CTD" id="81592"/>
<feature type="transmembrane region" description="Helical" evidence="11">
    <location>
        <begin position="83"/>
        <end position="104"/>
    </location>
</feature>
<evidence type="ECO:0000313" key="13">
    <source>
        <dbReference type="Proteomes" id="UP000265120"/>
    </source>
</evidence>
<feature type="transmembrane region" description="Helical" evidence="11">
    <location>
        <begin position="125"/>
        <end position="144"/>
    </location>
</feature>
<dbReference type="InterPro" id="IPR003555">
    <property type="entry name" value="Claudin11"/>
</dbReference>
<sequence length="216" mass="23326">MALMCRQLCSGAATTAGWVGVIVATVTNDWVRTCDYTVATCVRMDELGSRGLWAECVISPSLSHCVALNQILSLPAYVQTARALMICACLLGLPAIMLVLMSMYCIRLPNDTSAVKMKRARVGGVLFILMSVCGIIATVWFPIGSYQNEGLMSFGYSLYAGWIGSGLCLVGGIMILCCSSPDSWMPSRENSFYYSRNRGTATPLDPPANHPKSARV</sequence>
<reference evidence="12 13" key="1">
    <citation type="journal article" date="2014" name="Nat. Genet.">
        <title>Whole-genome sequence of a flatfish provides insights into ZW sex chromosome evolution and adaptation to a benthic lifestyle.</title>
        <authorList>
            <person name="Chen S."/>
            <person name="Zhang G."/>
            <person name="Shao C."/>
            <person name="Huang Q."/>
            <person name="Liu G."/>
            <person name="Zhang P."/>
            <person name="Song W."/>
            <person name="An N."/>
            <person name="Chalopin D."/>
            <person name="Volff J.N."/>
            <person name="Hong Y."/>
            <person name="Li Q."/>
            <person name="Sha Z."/>
            <person name="Zhou H."/>
            <person name="Xie M."/>
            <person name="Yu Q."/>
            <person name="Liu Y."/>
            <person name="Xiang H."/>
            <person name="Wang N."/>
            <person name="Wu K."/>
            <person name="Yang C."/>
            <person name="Zhou Q."/>
            <person name="Liao X."/>
            <person name="Yang L."/>
            <person name="Hu Q."/>
            <person name="Zhang J."/>
            <person name="Meng L."/>
            <person name="Jin L."/>
            <person name="Tian Y."/>
            <person name="Lian J."/>
            <person name="Yang J."/>
            <person name="Miao G."/>
            <person name="Liu S."/>
            <person name="Liang Z."/>
            <person name="Yan F."/>
            <person name="Li Y."/>
            <person name="Sun B."/>
            <person name="Zhang H."/>
            <person name="Zhang J."/>
            <person name="Zhu Y."/>
            <person name="Du M."/>
            <person name="Zhao Y."/>
            <person name="Schartl M."/>
            <person name="Tang Q."/>
            <person name="Wang J."/>
        </authorList>
    </citation>
    <scope>NUCLEOTIDE SEQUENCE</scope>
</reference>
<dbReference type="PRINTS" id="PR01077">
    <property type="entry name" value="CLAUDIN"/>
</dbReference>
<dbReference type="InterPro" id="IPR004031">
    <property type="entry name" value="PMP22/EMP/MP20/Claudin"/>
</dbReference>
<keyword evidence="9 11" id="KW-0472">Membrane</keyword>
<dbReference type="RefSeq" id="XP_008306104.1">
    <property type="nucleotide sequence ID" value="XM_008307882.2"/>
</dbReference>
<evidence type="ECO:0000256" key="9">
    <source>
        <dbReference type="ARBA" id="ARBA00023136"/>
    </source>
</evidence>